<dbReference type="AlphaFoldDB" id="A0A1H1THH7"/>
<keyword evidence="1" id="KW-0812">Transmembrane</keyword>
<evidence type="ECO:0000313" key="2">
    <source>
        <dbReference type="EMBL" id="SDS59668.1"/>
    </source>
</evidence>
<dbReference type="RefSeq" id="WP_157683403.1">
    <property type="nucleotide sequence ID" value="NZ_LT629772.1"/>
</dbReference>
<feature type="transmembrane region" description="Helical" evidence="1">
    <location>
        <begin position="12"/>
        <end position="31"/>
    </location>
</feature>
<dbReference type="Proteomes" id="UP000199103">
    <property type="component" value="Chromosome I"/>
</dbReference>
<sequence>MTSYVLTADRPLRASAISAVLDLIGAVLIVVGLDRSLAVLVVIGIVLFALGITLAVAAAVVRHRLRTEVRLGPDEIVISSAGRTARARWAEISGVTTDDHVIYLARDSSDAPDLKINSPRGTADPEFARLSAELADRLDDDRGYHSL</sequence>
<accession>A0A1H1THH7</accession>
<evidence type="ECO:0000313" key="3">
    <source>
        <dbReference type="Proteomes" id="UP000199103"/>
    </source>
</evidence>
<keyword evidence="3" id="KW-1185">Reference proteome</keyword>
<feature type="transmembrane region" description="Helical" evidence="1">
    <location>
        <begin position="37"/>
        <end position="61"/>
    </location>
</feature>
<name>A0A1H1THH7_9ACTN</name>
<dbReference type="EMBL" id="LT629772">
    <property type="protein sequence ID" value="SDS59668.1"/>
    <property type="molecule type" value="Genomic_DNA"/>
</dbReference>
<organism evidence="2 3">
    <name type="scientific">Microlunatus soli</name>
    <dbReference type="NCBI Taxonomy" id="630515"/>
    <lineage>
        <taxon>Bacteria</taxon>
        <taxon>Bacillati</taxon>
        <taxon>Actinomycetota</taxon>
        <taxon>Actinomycetes</taxon>
        <taxon>Propionibacteriales</taxon>
        <taxon>Propionibacteriaceae</taxon>
        <taxon>Microlunatus</taxon>
    </lineage>
</organism>
<keyword evidence="1" id="KW-0472">Membrane</keyword>
<protein>
    <submittedName>
        <fullName evidence="2">Uncharacterized protein</fullName>
    </submittedName>
</protein>
<keyword evidence="1" id="KW-1133">Transmembrane helix</keyword>
<gene>
    <name evidence="2" type="ORF">SAMN04489812_2395</name>
</gene>
<evidence type="ECO:0000256" key="1">
    <source>
        <dbReference type="SAM" id="Phobius"/>
    </source>
</evidence>
<proteinExistence type="predicted"/>
<dbReference type="OrthoDB" id="3710795at2"/>
<reference evidence="2 3" key="1">
    <citation type="submission" date="2016-10" db="EMBL/GenBank/DDBJ databases">
        <authorList>
            <person name="de Groot N.N."/>
        </authorList>
    </citation>
    <scope>NUCLEOTIDE SEQUENCE [LARGE SCALE GENOMIC DNA]</scope>
    <source>
        <strain evidence="2 3">DSM 21800</strain>
    </source>
</reference>